<feature type="compositionally biased region" description="Low complexity" evidence="1">
    <location>
        <begin position="18"/>
        <end position="32"/>
    </location>
</feature>
<name>A0A392QLB5_9FABA</name>
<dbReference type="EMBL" id="LXQA010139483">
    <property type="protein sequence ID" value="MCI24085.1"/>
    <property type="molecule type" value="Genomic_DNA"/>
</dbReference>
<feature type="compositionally biased region" description="Low complexity" evidence="1">
    <location>
        <begin position="68"/>
        <end position="77"/>
    </location>
</feature>
<evidence type="ECO:0000313" key="3">
    <source>
        <dbReference type="Proteomes" id="UP000265520"/>
    </source>
</evidence>
<accession>A0A392QLB5</accession>
<feature type="compositionally biased region" description="Basic residues" evidence="1">
    <location>
        <begin position="78"/>
        <end position="89"/>
    </location>
</feature>
<evidence type="ECO:0000313" key="2">
    <source>
        <dbReference type="EMBL" id="MCI24085.1"/>
    </source>
</evidence>
<feature type="compositionally biased region" description="Low complexity" evidence="1">
    <location>
        <begin position="43"/>
        <end position="54"/>
    </location>
</feature>
<evidence type="ECO:0000256" key="1">
    <source>
        <dbReference type="SAM" id="MobiDB-lite"/>
    </source>
</evidence>
<dbReference type="AlphaFoldDB" id="A0A392QLB5"/>
<sequence>LGCKNHQKSTKVNPDQHTCAPRRPPARATPTPETKSEKQDNTALRASSSCASCRLQKEKWPLNQGTVRRASPSCASRPRPKPNRLHQKERRVAPDASARRAKGRT</sequence>
<feature type="region of interest" description="Disordered" evidence="1">
    <location>
        <begin position="1"/>
        <end position="105"/>
    </location>
</feature>
<feature type="non-terminal residue" evidence="2">
    <location>
        <position position="1"/>
    </location>
</feature>
<protein>
    <submittedName>
        <fullName evidence="2">Uncharacterized protein</fullName>
    </submittedName>
</protein>
<organism evidence="2 3">
    <name type="scientific">Trifolium medium</name>
    <dbReference type="NCBI Taxonomy" id="97028"/>
    <lineage>
        <taxon>Eukaryota</taxon>
        <taxon>Viridiplantae</taxon>
        <taxon>Streptophyta</taxon>
        <taxon>Embryophyta</taxon>
        <taxon>Tracheophyta</taxon>
        <taxon>Spermatophyta</taxon>
        <taxon>Magnoliopsida</taxon>
        <taxon>eudicotyledons</taxon>
        <taxon>Gunneridae</taxon>
        <taxon>Pentapetalae</taxon>
        <taxon>rosids</taxon>
        <taxon>fabids</taxon>
        <taxon>Fabales</taxon>
        <taxon>Fabaceae</taxon>
        <taxon>Papilionoideae</taxon>
        <taxon>50 kb inversion clade</taxon>
        <taxon>NPAAA clade</taxon>
        <taxon>Hologalegina</taxon>
        <taxon>IRL clade</taxon>
        <taxon>Trifolieae</taxon>
        <taxon>Trifolium</taxon>
    </lineage>
</organism>
<comment type="caution">
    <text evidence="2">The sequence shown here is derived from an EMBL/GenBank/DDBJ whole genome shotgun (WGS) entry which is preliminary data.</text>
</comment>
<reference evidence="2 3" key="1">
    <citation type="journal article" date="2018" name="Front. Plant Sci.">
        <title>Red Clover (Trifolium pratense) and Zigzag Clover (T. medium) - A Picture of Genomic Similarities and Differences.</title>
        <authorList>
            <person name="Dluhosova J."/>
            <person name="Istvanek J."/>
            <person name="Nedelnik J."/>
            <person name="Repkova J."/>
        </authorList>
    </citation>
    <scope>NUCLEOTIDE SEQUENCE [LARGE SCALE GENOMIC DNA]</scope>
    <source>
        <strain evidence="3">cv. 10/8</strain>
        <tissue evidence="2">Leaf</tissue>
    </source>
</reference>
<proteinExistence type="predicted"/>
<keyword evidence="3" id="KW-1185">Reference proteome</keyword>
<dbReference type="Proteomes" id="UP000265520">
    <property type="component" value="Unassembled WGS sequence"/>
</dbReference>